<keyword evidence="4" id="KW-1185">Reference proteome</keyword>
<evidence type="ECO:0000256" key="1">
    <source>
        <dbReference type="ARBA" id="ARBA00022679"/>
    </source>
</evidence>
<dbReference type="InterPro" id="IPR050065">
    <property type="entry name" value="GlmU-like"/>
</dbReference>
<protein>
    <submittedName>
        <fullName evidence="3">UDP-3-O-(3-hydroxymyristoyl)glucosamine N-acyltransferase</fullName>
        <ecNumber evidence="3">2.3.1.-</ecNumber>
    </submittedName>
</protein>
<dbReference type="GO" id="GO:0016746">
    <property type="term" value="F:acyltransferase activity"/>
    <property type="evidence" value="ECO:0007669"/>
    <property type="project" value="UniProtKB-KW"/>
</dbReference>
<dbReference type="Gene3D" id="2.160.10.10">
    <property type="entry name" value="Hexapeptide repeat proteins"/>
    <property type="match status" value="1"/>
</dbReference>
<dbReference type="NCBIfam" id="TIGR03991">
    <property type="entry name" value="alt_bact_glmU"/>
    <property type="match status" value="1"/>
</dbReference>
<sequence length="429" mass="46106">MPGPVTLFEDPRWLRLLPLVYLRSVGELLCGSQTLRERTERRVVAAGLNGECGLWVRPHLAELTRERTERPVNESLAAGSLLLSARGWWRRLPNRDRPAPWVGTVGSAIACVAVDEDLAEALTPEALLNEVRSEALLAGLPRVDVSEDVTLIAYPWDLVAHNDALLRADWEERAPGREILGHVHAGSHLLGEDIHIGAGTKVQPCVVIDATEGPVWIGKNCTIQPHSFIEGPCYLGDRTLLQPGAVVHEGCTVGHVCKIGGELEASIFHPYSNKQHDGFLGHAVVGSFVNVAADVVASDLKNTYGQIRVPLGGREVDSGRMFVGPTIGDHSKVGINVSFPTGAVMGCCSSVVGPAAPKFTPSFAWIDATGGADVKWDRYDADRGLAIAKTVMARRNLTMSAAEEAAFLDVRTRALASEHASQVRIESGG</sequence>
<dbReference type="Pfam" id="PF13562">
    <property type="entry name" value="NTP_transf_4"/>
    <property type="match status" value="1"/>
</dbReference>
<comment type="caution">
    <text evidence="3">The sequence shown here is derived from an EMBL/GenBank/DDBJ whole genome shotgun (WGS) entry which is preliminary data.</text>
</comment>
<dbReference type="PANTHER" id="PTHR43584">
    <property type="entry name" value="NUCLEOTIDYL TRANSFERASE"/>
    <property type="match status" value="1"/>
</dbReference>
<reference evidence="3 4" key="1">
    <citation type="journal article" date="2020" name="Syst. Appl. Microbiol.">
        <title>Alienimonas chondri sp. nov., a novel planctomycete isolated from the biofilm of the red alga Chondrus crispus.</title>
        <authorList>
            <person name="Vitorino I."/>
            <person name="Albuquerque L."/>
            <person name="Wiegand S."/>
            <person name="Kallscheuer N."/>
            <person name="da Costa M.S."/>
            <person name="Lobo-da-Cunha A."/>
            <person name="Jogler C."/>
            <person name="Lage O.M."/>
        </authorList>
    </citation>
    <scope>NUCLEOTIDE SEQUENCE [LARGE SCALE GENOMIC DNA]</scope>
    <source>
        <strain evidence="3 4">LzC2</strain>
    </source>
</reference>
<keyword evidence="2 3" id="KW-0012">Acyltransferase</keyword>
<evidence type="ECO:0000313" key="4">
    <source>
        <dbReference type="Proteomes" id="UP000609651"/>
    </source>
</evidence>
<dbReference type="SUPFAM" id="SSF51161">
    <property type="entry name" value="Trimeric LpxA-like enzymes"/>
    <property type="match status" value="1"/>
</dbReference>
<organism evidence="3 4">
    <name type="scientific">Alienimonas chondri</name>
    <dbReference type="NCBI Taxonomy" id="2681879"/>
    <lineage>
        <taxon>Bacteria</taxon>
        <taxon>Pseudomonadati</taxon>
        <taxon>Planctomycetota</taxon>
        <taxon>Planctomycetia</taxon>
        <taxon>Planctomycetales</taxon>
        <taxon>Planctomycetaceae</taxon>
        <taxon>Alienimonas</taxon>
    </lineage>
</organism>
<accession>A0ABX1VB16</accession>
<dbReference type="Proteomes" id="UP000609651">
    <property type="component" value="Unassembled WGS sequence"/>
</dbReference>
<evidence type="ECO:0000256" key="2">
    <source>
        <dbReference type="ARBA" id="ARBA00023315"/>
    </source>
</evidence>
<evidence type="ECO:0000313" key="3">
    <source>
        <dbReference type="EMBL" id="NNJ24963.1"/>
    </source>
</evidence>
<dbReference type="EMBL" id="WTPX01000021">
    <property type="protein sequence ID" value="NNJ24963.1"/>
    <property type="molecule type" value="Genomic_DNA"/>
</dbReference>
<proteinExistence type="predicted"/>
<gene>
    <name evidence="3" type="primary">lpxD_1</name>
    <name evidence="3" type="ORF">LzC2_10250</name>
</gene>
<dbReference type="PANTHER" id="PTHR43584:SF9">
    <property type="entry name" value="TRANSFERASE HEXAPEPTIDE REPEAT CONTAINING PROTEIN"/>
    <property type="match status" value="1"/>
</dbReference>
<dbReference type="EC" id="2.3.1.-" evidence="3"/>
<name>A0ABX1VB16_9PLAN</name>
<dbReference type="RefSeq" id="WP_171184464.1">
    <property type="nucleotide sequence ID" value="NZ_WTPX01000021.1"/>
</dbReference>
<keyword evidence="1 3" id="KW-0808">Transferase</keyword>
<dbReference type="InterPro" id="IPR011004">
    <property type="entry name" value="Trimer_LpxA-like_sf"/>
</dbReference>
<dbReference type="InterPro" id="IPR023917">
    <property type="entry name" value="Bifunctiontional_GlmU_bac-type"/>
</dbReference>